<proteinExistence type="predicted"/>
<name>A0ABW6BIS8_9SPHI</name>
<evidence type="ECO:0008006" key="4">
    <source>
        <dbReference type="Google" id="ProtNLM"/>
    </source>
</evidence>
<evidence type="ECO:0000313" key="2">
    <source>
        <dbReference type="EMBL" id="MFD2967856.1"/>
    </source>
</evidence>
<sequence>MKTILLTLLCAITSCCSCFCFAQEKDSIDRYKKFRIGYDFKIGNYTDEYLLISPAVAMHYVIHPKIWLGVRLGTSHMNTHQKTYKGSLAADNIFLKKETKLVLSSSFRYYFNEKKRFSPMVEARAGSLYGERTARHSFTGGGSFGLAIRFPFGGIIHVGYYNDFMQYQATSYRTDGTGHTVYQISNPAPLRRKSQGGFFNFTIN</sequence>
<reference evidence="3" key="1">
    <citation type="journal article" date="2019" name="Int. J. Syst. Evol. Microbiol.">
        <title>The Global Catalogue of Microorganisms (GCM) 10K type strain sequencing project: providing services to taxonomists for standard genome sequencing and annotation.</title>
        <authorList>
            <consortium name="The Broad Institute Genomics Platform"/>
            <consortium name="The Broad Institute Genome Sequencing Center for Infectious Disease"/>
            <person name="Wu L."/>
            <person name="Ma J."/>
        </authorList>
    </citation>
    <scope>NUCLEOTIDE SEQUENCE [LARGE SCALE GENOMIC DNA]</scope>
    <source>
        <strain evidence="3">KCTC 22814</strain>
    </source>
</reference>
<keyword evidence="1" id="KW-0732">Signal</keyword>
<dbReference type="EMBL" id="JBHUPB010000007">
    <property type="protein sequence ID" value="MFD2967856.1"/>
    <property type="molecule type" value="Genomic_DNA"/>
</dbReference>
<gene>
    <name evidence="2" type="ORF">ACFS7Y_10675</name>
</gene>
<dbReference type="PROSITE" id="PS51257">
    <property type="entry name" value="PROKAR_LIPOPROTEIN"/>
    <property type="match status" value="1"/>
</dbReference>
<accession>A0ABW6BIS8</accession>
<organism evidence="2 3">
    <name type="scientific">Sphingobacterium bambusae</name>
    <dbReference type="NCBI Taxonomy" id="662858"/>
    <lineage>
        <taxon>Bacteria</taxon>
        <taxon>Pseudomonadati</taxon>
        <taxon>Bacteroidota</taxon>
        <taxon>Sphingobacteriia</taxon>
        <taxon>Sphingobacteriales</taxon>
        <taxon>Sphingobacteriaceae</taxon>
        <taxon>Sphingobacterium</taxon>
    </lineage>
</organism>
<evidence type="ECO:0000256" key="1">
    <source>
        <dbReference type="SAM" id="SignalP"/>
    </source>
</evidence>
<evidence type="ECO:0000313" key="3">
    <source>
        <dbReference type="Proteomes" id="UP001597525"/>
    </source>
</evidence>
<feature type="chain" id="PRO_5045104909" description="DUF3575 domain-containing protein" evidence="1">
    <location>
        <begin position="23"/>
        <end position="204"/>
    </location>
</feature>
<comment type="caution">
    <text evidence="2">The sequence shown here is derived from an EMBL/GenBank/DDBJ whole genome shotgun (WGS) entry which is preliminary data.</text>
</comment>
<dbReference type="Proteomes" id="UP001597525">
    <property type="component" value="Unassembled WGS sequence"/>
</dbReference>
<dbReference type="RefSeq" id="WP_320183132.1">
    <property type="nucleotide sequence ID" value="NZ_CP138332.1"/>
</dbReference>
<keyword evidence="3" id="KW-1185">Reference proteome</keyword>
<protein>
    <recommendedName>
        <fullName evidence="4">DUF3575 domain-containing protein</fullName>
    </recommendedName>
</protein>
<feature type="signal peptide" evidence="1">
    <location>
        <begin position="1"/>
        <end position="22"/>
    </location>
</feature>